<name>A0A9Q3F052_9BASI</name>
<evidence type="ECO:0000313" key="3">
    <source>
        <dbReference type="EMBL" id="MBW0529147.1"/>
    </source>
</evidence>
<evidence type="ECO:0000313" key="4">
    <source>
        <dbReference type="Proteomes" id="UP000765509"/>
    </source>
</evidence>
<dbReference type="AlphaFoldDB" id="A0A9Q3F052"/>
<dbReference type="Proteomes" id="UP000765509">
    <property type="component" value="Unassembled WGS sequence"/>
</dbReference>
<evidence type="ECO:0000256" key="1">
    <source>
        <dbReference type="SAM" id="Coils"/>
    </source>
</evidence>
<feature type="compositionally biased region" description="Basic and acidic residues" evidence="2">
    <location>
        <begin position="100"/>
        <end position="109"/>
    </location>
</feature>
<feature type="region of interest" description="Disordered" evidence="2">
    <location>
        <begin position="45"/>
        <end position="109"/>
    </location>
</feature>
<feature type="coiled-coil region" evidence="1">
    <location>
        <begin position="16"/>
        <end position="43"/>
    </location>
</feature>
<organism evidence="3 4">
    <name type="scientific">Austropuccinia psidii MF-1</name>
    <dbReference type="NCBI Taxonomy" id="1389203"/>
    <lineage>
        <taxon>Eukaryota</taxon>
        <taxon>Fungi</taxon>
        <taxon>Dikarya</taxon>
        <taxon>Basidiomycota</taxon>
        <taxon>Pucciniomycotina</taxon>
        <taxon>Pucciniomycetes</taxon>
        <taxon>Pucciniales</taxon>
        <taxon>Sphaerophragmiaceae</taxon>
        <taxon>Austropuccinia</taxon>
    </lineage>
</organism>
<keyword evidence="1" id="KW-0175">Coiled coil</keyword>
<dbReference type="EMBL" id="AVOT02034908">
    <property type="protein sequence ID" value="MBW0529147.1"/>
    <property type="molecule type" value="Genomic_DNA"/>
</dbReference>
<proteinExistence type="predicted"/>
<sequence>MVITNGLNPNRQFKILEESAARIREDKATIQDIEEQLNQTEHTLIPSGSQGVNQPYSPEASHHSITRRSVAKNHHYLQSHVVSRRRKGSKGKNKTSFNQRQKESDPRIQKLLDLVKEVHSSQN</sequence>
<feature type="compositionally biased region" description="Basic residues" evidence="2">
    <location>
        <begin position="64"/>
        <end position="93"/>
    </location>
</feature>
<keyword evidence="4" id="KW-1185">Reference proteome</keyword>
<reference evidence="3" key="1">
    <citation type="submission" date="2021-03" db="EMBL/GenBank/DDBJ databases">
        <title>Draft genome sequence of rust myrtle Austropuccinia psidii MF-1, a brazilian biotype.</title>
        <authorList>
            <person name="Quecine M.C."/>
            <person name="Pachon D.M.R."/>
            <person name="Bonatelli M.L."/>
            <person name="Correr F.H."/>
            <person name="Franceschini L.M."/>
            <person name="Leite T.F."/>
            <person name="Margarido G.R.A."/>
            <person name="Almeida C.A."/>
            <person name="Ferrarezi J.A."/>
            <person name="Labate C.A."/>
        </authorList>
    </citation>
    <scope>NUCLEOTIDE SEQUENCE</scope>
    <source>
        <strain evidence="3">MF-1</strain>
    </source>
</reference>
<feature type="compositionally biased region" description="Polar residues" evidence="2">
    <location>
        <begin position="45"/>
        <end position="56"/>
    </location>
</feature>
<protein>
    <submittedName>
        <fullName evidence="3">Uncharacterized protein</fullName>
    </submittedName>
</protein>
<comment type="caution">
    <text evidence="3">The sequence shown here is derived from an EMBL/GenBank/DDBJ whole genome shotgun (WGS) entry which is preliminary data.</text>
</comment>
<accession>A0A9Q3F052</accession>
<gene>
    <name evidence="3" type="ORF">O181_068862</name>
</gene>
<evidence type="ECO:0000256" key="2">
    <source>
        <dbReference type="SAM" id="MobiDB-lite"/>
    </source>
</evidence>